<dbReference type="EMBL" id="VVIW01000023">
    <property type="protein sequence ID" value="NHZ43745.1"/>
    <property type="molecule type" value="Genomic_DNA"/>
</dbReference>
<comment type="caution">
    <text evidence="2">The sequence shown here is derived from an EMBL/GenBank/DDBJ whole genome shotgun (WGS) entry which is preliminary data.</text>
</comment>
<accession>A0ABX0M997</accession>
<dbReference type="Pfam" id="PF14200">
    <property type="entry name" value="RicinB_lectin_2"/>
    <property type="match status" value="1"/>
</dbReference>
<dbReference type="InterPro" id="IPR035992">
    <property type="entry name" value="Ricin_B-like_lectins"/>
</dbReference>
<reference evidence="2 3" key="1">
    <citation type="submission" date="2019-09" db="EMBL/GenBank/DDBJ databases">
        <title>Taxonomy of Antarctic Massilia spp.: description of Massilia rubra sp. nov., Massilia aquatica sp. nov., Massilia mucilaginosa sp. nov., Massilia frigida sp. nov. isolated from streams, lakes and regoliths.</title>
        <authorList>
            <person name="Holochova P."/>
            <person name="Sedlacek I."/>
            <person name="Kralova S."/>
            <person name="Maslanova I."/>
            <person name="Busse H.-J."/>
            <person name="Stankova E."/>
            <person name="Vrbovska V."/>
            <person name="Kovarovic V."/>
            <person name="Bartak M."/>
            <person name="Svec P."/>
            <person name="Pantucek R."/>
        </authorList>
    </citation>
    <scope>NUCLEOTIDE SEQUENCE [LARGE SCALE GENOMIC DNA]</scope>
    <source>
        <strain evidence="2 3">CCM 8693</strain>
    </source>
</reference>
<sequence length="70" mass="7523">MAFRLLYQPSKHSYIVRGGKMVDANANGRYSIVSSNSGKCVDVPAAGLEDGVNIQQCTCNGSNAQRFDVL</sequence>
<dbReference type="Proteomes" id="UP000819052">
    <property type="component" value="Unassembled WGS sequence"/>
</dbReference>
<dbReference type="CDD" id="cd00161">
    <property type="entry name" value="beta-trefoil_Ricin-like"/>
    <property type="match status" value="1"/>
</dbReference>
<gene>
    <name evidence="2" type="ORF">F1609_26790</name>
</gene>
<evidence type="ECO:0000259" key="1">
    <source>
        <dbReference type="Pfam" id="PF14200"/>
    </source>
</evidence>
<dbReference type="RefSeq" id="WP_167079808.1">
    <property type="nucleotide sequence ID" value="NZ_VVIW01000023.1"/>
</dbReference>
<dbReference type="InterPro" id="IPR000772">
    <property type="entry name" value="Ricin_B_lectin"/>
</dbReference>
<name>A0ABX0M997_9BURK</name>
<organism evidence="2 3">
    <name type="scientific">Massilia aquatica</name>
    <dbReference type="NCBI Taxonomy" id="2609000"/>
    <lineage>
        <taxon>Bacteria</taxon>
        <taxon>Pseudomonadati</taxon>
        <taxon>Pseudomonadota</taxon>
        <taxon>Betaproteobacteria</taxon>
        <taxon>Burkholderiales</taxon>
        <taxon>Oxalobacteraceae</taxon>
        <taxon>Telluria group</taxon>
        <taxon>Massilia</taxon>
    </lineage>
</organism>
<protein>
    <submittedName>
        <fullName evidence="2">RICIN domain-containing protein</fullName>
    </submittedName>
</protein>
<proteinExistence type="predicted"/>
<evidence type="ECO:0000313" key="2">
    <source>
        <dbReference type="EMBL" id="NHZ43745.1"/>
    </source>
</evidence>
<feature type="domain" description="Ricin B lectin" evidence="1">
    <location>
        <begin position="25"/>
        <end position="68"/>
    </location>
</feature>
<evidence type="ECO:0000313" key="3">
    <source>
        <dbReference type="Proteomes" id="UP000819052"/>
    </source>
</evidence>
<keyword evidence="3" id="KW-1185">Reference proteome</keyword>
<dbReference type="SUPFAM" id="SSF50370">
    <property type="entry name" value="Ricin B-like lectins"/>
    <property type="match status" value="1"/>
</dbReference>
<dbReference type="PROSITE" id="PS50231">
    <property type="entry name" value="RICIN_B_LECTIN"/>
    <property type="match status" value="1"/>
</dbReference>
<dbReference type="Gene3D" id="2.80.10.50">
    <property type="match status" value="1"/>
</dbReference>